<feature type="domain" description="N-acetyltransferase" evidence="3">
    <location>
        <begin position="165"/>
        <end position="306"/>
    </location>
</feature>
<evidence type="ECO:0000313" key="4">
    <source>
        <dbReference type="EMBL" id="SCG58796.1"/>
    </source>
</evidence>
<dbReference type="InterPro" id="IPR010982">
    <property type="entry name" value="Lambda_DNA-bd_dom_sf"/>
</dbReference>
<gene>
    <name evidence="4" type="ORF">GA0070213_106111</name>
</gene>
<dbReference type="SMART" id="SM00530">
    <property type="entry name" value="HTH_XRE"/>
    <property type="match status" value="1"/>
</dbReference>
<protein>
    <submittedName>
        <fullName evidence="4">Acetyltransferase (GNAT) family protein</fullName>
    </submittedName>
</protein>
<dbReference type="Gene3D" id="3.40.630.30">
    <property type="match status" value="1"/>
</dbReference>
<dbReference type="Gene3D" id="1.10.260.40">
    <property type="entry name" value="lambda repressor-like DNA-binding domains"/>
    <property type="match status" value="1"/>
</dbReference>
<dbReference type="STRING" id="745366.GA0070213_106111"/>
<evidence type="ECO:0000256" key="1">
    <source>
        <dbReference type="SAM" id="MobiDB-lite"/>
    </source>
</evidence>
<dbReference type="PROSITE" id="PS51186">
    <property type="entry name" value="GNAT"/>
    <property type="match status" value="1"/>
</dbReference>
<feature type="domain" description="HTH cro/C1-type" evidence="2">
    <location>
        <begin position="40"/>
        <end position="97"/>
    </location>
</feature>
<dbReference type="InterPro" id="IPR016181">
    <property type="entry name" value="Acyl_CoA_acyltransferase"/>
</dbReference>
<feature type="region of interest" description="Disordered" evidence="1">
    <location>
        <begin position="1"/>
        <end position="33"/>
    </location>
</feature>
<dbReference type="Pfam" id="PF00583">
    <property type="entry name" value="Acetyltransf_1"/>
    <property type="match status" value="1"/>
</dbReference>
<sequence>MTAEHGVVTDVEPTTEPTTEPVAPDQAETDPETTDLGATLRALRRAADLSQRELAARSGVPQTTLARIECGRSVGPSFRTVERLVAAAGGRVTIRSLPAGRQEQPLVGRAGPSAVSQERLRDAAGRHCPAHLDAREVREPKDWPGAWWAQWPGLSAGYWSVLPAVTYRLDRERRDRDRIRERVRRGFRVRRDLDPEVPTTSWRFVAELPDGELVGELRAHERSIELLLGFPLPGWDEIVLDGVLFTPACRRLGIGRRLVAALAAEMARCGVRSALGVAEGEGACFLGSCGFGVEPMKAAVMRFDPPVSGAPQRRW</sequence>
<accession>A0A1C5ILX2</accession>
<dbReference type="GO" id="GO:0003677">
    <property type="term" value="F:DNA binding"/>
    <property type="evidence" value="ECO:0007669"/>
    <property type="project" value="InterPro"/>
</dbReference>
<dbReference type="SUPFAM" id="SSF55729">
    <property type="entry name" value="Acyl-CoA N-acyltransferases (Nat)"/>
    <property type="match status" value="1"/>
</dbReference>
<keyword evidence="4" id="KW-0808">Transferase</keyword>
<proteinExistence type="predicted"/>
<reference evidence="5" key="1">
    <citation type="submission" date="2016-06" db="EMBL/GenBank/DDBJ databases">
        <authorList>
            <person name="Varghese N."/>
            <person name="Submissions Spin"/>
        </authorList>
    </citation>
    <scope>NUCLEOTIDE SEQUENCE [LARGE SCALE GENOMIC DNA]</scope>
    <source>
        <strain evidence="5">DSM 45647</strain>
    </source>
</reference>
<dbReference type="Pfam" id="PF13560">
    <property type="entry name" value="HTH_31"/>
    <property type="match status" value="1"/>
</dbReference>
<dbReference type="InterPro" id="IPR000182">
    <property type="entry name" value="GNAT_dom"/>
</dbReference>
<dbReference type="AlphaFoldDB" id="A0A1C5ILX2"/>
<dbReference type="InterPro" id="IPR001387">
    <property type="entry name" value="Cro/C1-type_HTH"/>
</dbReference>
<dbReference type="Proteomes" id="UP000199360">
    <property type="component" value="Unassembled WGS sequence"/>
</dbReference>
<dbReference type="CDD" id="cd00093">
    <property type="entry name" value="HTH_XRE"/>
    <property type="match status" value="1"/>
</dbReference>
<dbReference type="SUPFAM" id="SSF47413">
    <property type="entry name" value="lambda repressor-like DNA-binding domains"/>
    <property type="match status" value="1"/>
</dbReference>
<dbReference type="GO" id="GO:0016747">
    <property type="term" value="F:acyltransferase activity, transferring groups other than amino-acyl groups"/>
    <property type="evidence" value="ECO:0007669"/>
    <property type="project" value="InterPro"/>
</dbReference>
<evidence type="ECO:0000259" key="3">
    <source>
        <dbReference type="PROSITE" id="PS51186"/>
    </source>
</evidence>
<dbReference type="PROSITE" id="PS50943">
    <property type="entry name" value="HTH_CROC1"/>
    <property type="match status" value="1"/>
</dbReference>
<dbReference type="EMBL" id="FMDM01000006">
    <property type="protein sequence ID" value="SCG58796.1"/>
    <property type="molecule type" value="Genomic_DNA"/>
</dbReference>
<keyword evidence="5" id="KW-1185">Reference proteome</keyword>
<name>A0A1C5ILX2_9ACTN</name>
<dbReference type="OrthoDB" id="3383514at2"/>
<organism evidence="4 5">
    <name type="scientific">Micromonospora humi</name>
    <dbReference type="NCBI Taxonomy" id="745366"/>
    <lineage>
        <taxon>Bacteria</taxon>
        <taxon>Bacillati</taxon>
        <taxon>Actinomycetota</taxon>
        <taxon>Actinomycetes</taxon>
        <taxon>Micromonosporales</taxon>
        <taxon>Micromonosporaceae</taxon>
        <taxon>Micromonospora</taxon>
    </lineage>
</organism>
<evidence type="ECO:0000259" key="2">
    <source>
        <dbReference type="PROSITE" id="PS50943"/>
    </source>
</evidence>
<feature type="compositionally biased region" description="Low complexity" evidence="1">
    <location>
        <begin position="8"/>
        <end position="22"/>
    </location>
</feature>
<evidence type="ECO:0000313" key="5">
    <source>
        <dbReference type="Proteomes" id="UP000199360"/>
    </source>
</evidence>
<dbReference type="CDD" id="cd04301">
    <property type="entry name" value="NAT_SF"/>
    <property type="match status" value="1"/>
</dbReference>
<dbReference type="RefSeq" id="WP_091062658.1">
    <property type="nucleotide sequence ID" value="NZ_FMDM01000006.1"/>
</dbReference>